<keyword evidence="5" id="KW-0378">Hydrolase</keyword>
<dbReference type="PANTHER" id="PTHR31352:SF47">
    <property type="entry name" value="BETA-AMYLASE 7"/>
    <property type="match status" value="1"/>
</dbReference>
<dbReference type="InterPro" id="IPR017853">
    <property type="entry name" value="GH"/>
</dbReference>
<keyword evidence="5" id="KW-0326">Glycosidase</keyword>
<protein>
    <recommendedName>
        <fullName evidence="5">Beta-amylase</fullName>
        <ecNumber evidence="5">3.2.1.2</ecNumber>
    </recommendedName>
</protein>
<evidence type="ECO:0000256" key="1">
    <source>
        <dbReference type="ARBA" id="ARBA00005652"/>
    </source>
</evidence>
<comment type="catalytic activity">
    <reaction evidence="5">
        <text>Hydrolysis of (1-&gt;4)-alpha-D-glucosidic linkages in polysaccharides so as to remove successive maltose units from the non-reducing ends of the chains.</text>
        <dbReference type="EC" id="3.2.1.2"/>
    </reaction>
</comment>
<evidence type="ECO:0000256" key="4">
    <source>
        <dbReference type="PIRSR" id="PIRSR601554-1"/>
    </source>
</evidence>
<dbReference type="GO" id="GO:0016161">
    <property type="term" value="F:beta-amylase activity"/>
    <property type="evidence" value="ECO:0007669"/>
    <property type="project" value="UniProtKB-EC"/>
</dbReference>
<dbReference type="PRINTS" id="PR00750">
    <property type="entry name" value="BETAAMYLASE"/>
</dbReference>
<dbReference type="PANTHER" id="PTHR31352">
    <property type="entry name" value="BETA-AMYLASE 1, CHLOROPLASTIC"/>
    <property type="match status" value="1"/>
</dbReference>
<name>A0AAV8DWB9_9POAL</name>
<evidence type="ECO:0000313" key="7">
    <source>
        <dbReference type="Proteomes" id="UP001140206"/>
    </source>
</evidence>
<feature type="active site" description="Proton donor" evidence="4">
    <location>
        <position position="301"/>
    </location>
</feature>
<dbReference type="InterPro" id="IPR001554">
    <property type="entry name" value="Glyco_hydro_14"/>
</dbReference>
<evidence type="ECO:0000256" key="3">
    <source>
        <dbReference type="ARBA" id="ARBA00023326"/>
    </source>
</evidence>
<evidence type="ECO:0000256" key="5">
    <source>
        <dbReference type="RuleBase" id="RU000509"/>
    </source>
</evidence>
<dbReference type="Pfam" id="PF01373">
    <property type="entry name" value="Glyco_hydro_14"/>
    <property type="match status" value="1"/>
</dbReference>
<evidence type="ECO:0000313" key="6">
    <source>
        <dbReference type="EMBL" id="KAJ4773683.1"/>
    </source>
</evidence>
<keyword evidence="2 5" id="KW-0119">Carbohydrate metabolism</keyword>
<gene>
    <name evidence="6" type="ORF">LUZ62_057940</name>
</gene>
<feature type="active site" description="Proton acceptor" evidence="4">
    <location>
        <position position="478"/>
    </location>
</feature>
<dbReference type="GO" id="GO:0000272">
    <property type="term" value="P:polysaccharide catabolic process"/>
    <property type="evidence" value="ECO:0007669"/>
    <property type="project" value="UniProtKB-KW"/>
</dbReference>
<evidence type="ECO:0000256" key="2">
    <source>
        <dbReference type="ARBA" id="ARBA00023277"/>
    </source>
</evidence>
<accession>A0AAV8DWB9</accession>
<sequence length="557" mass="63067">MALRVTAPLYVLQYAQARQPNNTSTSAPVTSHSVSSLRCISWVGSFRSLDHRAALIDGRLHGAFTPRAGPMATSSLCFDTSGTNDASQERPSFSKGSIDHGEDGMVTKKAVPNLPDCYYLGTPYIPVYVKLPLYFINMNCELSETCGITNNLEKLRSVGVNGVTVDCYWGIVEANQPLEYNWSGYKRFFEIIKLLELKVQVVMSFHECRDNYFSGTDKTIPLPNWVTEIGKANPDIYFTRRDGRRNTECLTWGIDKERVLRGRTALEVYFDFMRSFRVEMDEFFKGGVISNVEIGLGPCGELRYPSYPTEQGRIYPGIGEFQCYDKYLLKSLRNANKEKGISFWKKGSVNTDTYNSQPQDAGFFHDGGNCDGYYWKFFLNWCSKVLVDHADHVLMLAKLAFEGSLLVAKVSSAHAAELTAGLYNSCNRNGYAPIIEMLKKHNTALKFTCADMCNLNQDDHFPEVLNAAWDVGIPVMSENVLPCFDRDEFNKILEYVKPHNDPIGRHLLSFTYLKLVPLVFQTNNLRELYLFIQKMHGCPDRVYNNGLHGIICFPREG</sequence>
<dbReference type="AlphaFoldDB" id="A0AAV8DWB9"/>
<proteinExistence type="inferred from homology"/>
<comment type="similarity">
    <text evidence="1 5">Belongs to the glycosyl hydrolase 14 family.</text>
</comment>
<dbReference type="Gene3D" id="3.20.20.80">
    <property type="entry name" value="Glycosidases"/>
    <property type="match status" value="1"/>
</dbReference>
<keyword evidence="3 5" id="KW-0624">Polysaccharide degradation</keyword>
<organism evidence="6 7">
    <name type="scientific">Rhynchospora pubera</name>
    <dbReference type="NCBI Taxonomy" id="906938"/>
    <lineage>
        <taxon>Eukaryota</taxon>
        <taxon>Viridiplantae</taxon>
        <taxon>Streptophyta</taxon>
        <taxon>Embryophyta</taxon>
        <taxon>Tracheophyta</taxon>
        <taxon>Spermatophyta</taxon>
        <taxon>Magnoliopsida</taxon>
        <taxon>Liliopsida</taxon>
        <taxon>Poales</taxon>
        <taxon>Cyperaceae</taxon>
        <taxon>Cyperoideae</taxon>
        <taxon>Rhynchosporeae</taxon>
        <taxon>Rhynchospora</taxon>
    </lineage>
</organism>
<comment type="caution">
    <text evidence="6">The sequence shown here is derived from an EMBL/GenBank/DDBJ whole genome shotgun (WGS) entry which is preliminary data.</text>
</comment>
<dbReference type="EMBL" id="JAMFTS010000003">
    <property type="protein sequence ID" value="KAJ4773683.1"/>
    <property type="molecule type" value="Genomic_DNA"/>
</dbReference>
<dbReference type="EC" id="3.2.1.2" evidence="5"/>
<dbReference type="Proteomes" id="UP001140206">
    <property type="component" value="Chromosome 3"/>
</dbReference>
<dbReference type="SUPFAM" id="SSF51445">
    <property type="entry name" value="(Trans)glycosidases"/>
    <property type="match status" value="1"/>
</dbReference>
<keyword evidence="7" id="KW-1185">Reference proteome</keyword>
<reference evidence="6" key="1">
    <citation type="submission" date="2022-08" db="EMBL/GenBank/DDBJ databases">
        <authorList>
            <person name="Marques A."/>
        </authorList>
    </citation>
    <scope>NUCLEOTIDE SEQUENCE</scope>
    <source>
        <strain evidence="6">RhyPub2mFocal</strain>
        <tissue evidence="6">Leaves</tissue>
    </source>
</reference>